<feature type="domain" description="CoA carboxyltransferase N-terminal" evidence="19">
    <location>
        <begin position="1605"/>
        <end position="1956"/>
    </location>
</feature>
<evidence type="ECO:0000256" key="3">
    <source>
        <dbReference type="ARBA" id="ARBA00022516"/>
    </source>
</evidence>
<dbReference type="Gene3D" id="3.40.50.20">
    <property type="match status" value="1"/>
</dbReference>
<dbReference type="InterPro" id="IPR013537">
    <property type="entry name" value="AcCoA_COase_cen"/>
</dbReference>
<dbReference type="InterPro" id="IPR011761">
    <property type="entry name" value="ATP-grasp"/>
</dbReference>
<keyword evidence="7 14" id="KW-0067">ATP-binding</keyword>
<dbReference type="GO" id="GO:0004075">
    <property type="term" value="F:biotin carboxylase activity"/>
    <property type="evidence" value="ECO:0007669"/>
    <property type="project" value="UniProtKB-EC"/>
</dbReference>
<dbReference type="CDD" id="cd06850">
    <property type="entry name" value="biotinyl_domain"/>
    <property type="match status" value="1"/>
</dbReference>
<dbReference type="Gene3D" id="2.40.460.10">
    <property type="entry name" value="Biotin dependent carboxylase carboxyltransferase"/>
    <property type="match status" value="1"/>
</dbReference>
<dbReference type="SMART" id="SM00878">
    <property type="entry name" value="Biotin_carb_C"/>
    <property type="match status" value="1"/>
</dbReference>
<dbReference type="InterPro" id="IPR029045">
    <property type="entry name" value="ClpP/crotonase-like_dom_sf"/>
</dbReference>
<keyword evidence="3" id="KW-0444">Lipid biosynthesis</keyword>
<evidence type="ECO:0000313" key="21">
    <source>
        <dbReference type="EMBL" id="PSC75189.1"/>
    </source>
</evidence>
<dbReference type="EMBL" id="LHPF02000003">
    <property type="protein sequence ID" value="PSC75189.1"/>
    <property type="molecule type" value="Genomic_DNA"/>
</dbReference>
<dbReference type="InterPro" id="IPR049076">
    <property type="entry name" value="ACCA"/>
</dbReference>
<feature type="domain" description="ATP-grasp" evidence="17">
    <location>
        <begin position="247"/>
        <end position="442"/>
    </location>
</feature>
<evidence type="ECO:0000259" key="19">
    <source>
        <dbReference type="PROSITE" id="PS50980"/>
    </source>
</evidence>
<comment type="pathway">
    <text evidence="2">Lipid metabolism; malonyl-CoA biosynthesis; malonyl-CoA from acetyl-CoA: step 1/1.</text>
</comment>
<keyword evidence="22" id="KW-1185">Reference proteome</keyword>
<dbReference type="Pfam" id="PF08326">
    <property type="entry name" value="ACC_central"/>
    <property type="match status" value="3"/>
</dbReference>
<evidence type="ECO:0000256" key="10">
    <source>
        <dbReference type="ARBA" id="ARBA00023267"/>
    </source>
</evidence>
<dbReference type="InterPro" id="IPR005481">
    <property type="entry name" value="BC-like_N"/>
</dbReference>
<dbReference type="PROSITE" id="PS50989">
    <property type="entry name" value="COA_CT_CTER"/>
    <property type="match status" value="1"/>
</dbReference>
<dbReference type="Pfam" id="PF00289">
    <property type="entry name" value="Biotin_carb_N"/>
    <property type="match status" value="1"/>
</dbReference>
<dbReference type="GO" id="GO:2001295">
    <property type="term" value="P:malonyl-CoA biosynthetic process"/>
    <property type="evidence" value="ECO:0007669"/>
    <property type="project" value="UniProtKB-UniPathway"/>
</dbReference>
<keyword evidence="5 14" id="KW-0547">Nucleotide-binding</keyword>
<dbReference type="InterPro" id="IPR011762">
    <property type="entry name" value="COA_CT_N"/>
</dbReference>
<feature type="compositionally biased region" description="Gly residues" evidence="15">
    <location>
        <begin position="2311"/>
        <end position="2320"/>
    </location>
</feature>
<evidence type="ECO:0000259" key="20">
    <source>
        <dbReference type="PROSITE" id="PS50989"/>
    </source>
</evidence>
<keyword evidence="6" id="KW-0276">Fatty acid metabolism</keyword>
<evidence type="ECO:0000256" key="2">
    <source>
        <dbReference type="ARBA" id="ARBA00004956"/>
    </source>
</evidence>
<dbReference type="PANTHER" id="PTHR45728:SF3">
    <property type="entry name" value="ACETYL-COA CARBOXYLASE"/>
    <property type="match status" value="1"/>
</dbReference>
<dbReference type="InterPro" id="IPR005479">
    <property type="entry name" value="CPAse_ATP-bd"/>
</dbReference>
<dbReference type="PROSITE" id="PS50979">
    <property type="entry name" value="BC"/>
    <property type="match status" value="1"/>
</dbReference>
<dbReference type="InterPro" id="IPR011053">
    <property type="entry name" value="Single_hybrid_motif"/>
</dbReference>
<dbReference type="SUPFAM" id="SSF52096">
    <property type="entry name" value="ClpP/crotonase"/>
    <property type="match status" value="2"/>
</dbReference>
<dbReference type="PROSITE" id="PS50980">
    <property type="entry name" value="COA_CT_NTER"/>
    <property type="match status" value="1"/>
</dbReference>
<dbReference type="PROSITE" id="PS50975">
    <property type="entry name" value="ATP_GRASP"/>
    <property type="match status" value="1"/>
</dbReference>
<name>A0A2P6VM76_9CHLO</name>
<dbReference type="Gene3D" id="3.30.1490.20">
    <property type="entry name" value="ATP-grasp fold, A domain"/>
    <property type="match status" value="1"/>
</dbReference>
<feature type="domain" description="Biotin carboxylation" evidence="18">
    <location>
        <begin position="94"/>
        <end position="594"/>
    </location>
</feature>
<keyword evidence="10" id="KW-0092">Biotin</keyword>
<dbReference type="Pfam" id="PF02786">
    <property type="entry name" value="CPSase_L_D2"/>
    <property type="match status" value="1"/>
</dbReference>
<dbReference type="PROSITE" id="PS00866">
    <property type="entry name" value="CPSASE_1"/>
    <property type="match status" value="1"/>
</dbReference>
<dbReference type="PROSITE" id="PS50968">
    <property type="entry name" value="BIOTINYL_LIPOYL"/>
    <property type="match status" value="1"/>
</dbReference>
<dbReference type="InterPro" id="IPR011764">
    <property type="entry name" value="Biotin_carboxylation_dom"/>
</dbReference>
<evidence type="ECO:0000259" key="16">
    <source>
        <dbReference type="PROSITE" id="PS50968"/>
    </source>
</evidence>
<evidence type="ECO:0000256" key="6">
    <source>
        <dbReference type="ARBA" id="ARBA00022832"/>
    </source>
</evidence>
<reference evidence="21 22" key="1">
    <citation type="journal article" date="2018" name="Plant J.">
        <title>Genome sequences of Chlorella sorokiniana UTEX 1602 and Micractinium conductrix SAG 241.80: implications to maltose excretion by a green alga.</title>
        <authorList>
            <person name="Arriola M.B."/>
            <person name="Velmurugan N."/>
            <person name="Zhang Y."/>
            <person name="Plunkett M.H."/>
            <person name="Hondzo H."/>
            <person name="Barney B.M."/>
        </authorList>
    </citation>
    <scope>NUCLEOTIDE SEQUENCE [LARGE SCALE GENOMIC DNA]</scope>
    <source>
        <strain evidence="21 22">SAG 241.80</strain>
    </source>
</reference>
<dbReference type="Pfam" id="PF21385">
    <property type="entry name" value="ACCA_BT"/>
    <property type="match status" value="1"/>
</dbReference>
<evidence type="ECO:0000256" key="13">
    <source>
        <dbReference type="ARBA" id="ARBA00048600"/>
    </source>
</evidence>
<dbReference type="InterPro" id="IPR049074">
    <property type="entry name" value="ACCA_BT"/>
</dbReference>
<evidence type="ECO:0000313" key="22">
    <source>
        <dbReference type="Proteomes" id="UP000239649"/>
    </source>
</evidence>
<accession>A0A2P6VM76</accession>
<evidence type="ECO:0000256" key="8">
    <source>
        <dbReference type="ARBA" id="ARBA00023098"/>
    </source>
</evidence>
<dbReference type="SUPFAM" id="SSF51230">
    <property type="entry name" value="Single hybrid motif"/>
    <property type="match status" value="1"/>
</dbReference>
<dbReference type="Pfam" id="PF00364">
    <property type="entry name" value="Biotin_lipoyl"/>
    <property type="match status" value="1"/>
</dbReference>
<comment type="cofactor">
    <cofactor evidence="1">
        <name>biotin</name>
        <dbReference type="ChEBI" id="CHEBI:57586"/>
    </cofactor>
</comment>
<evidence type="ECO:0000256" key="12">
    <source>
        <dbReference type="ARBA" id="ARBA00048065"/>
    </source>
</evidence>
<feature type="region of interest" description="Disordered" evidence="15">
    <location>
        <begin position="2290"/>
        <end position="2358"/>
    </location>
</feature>
<keyword evidence="9" id="KW-0275">Fatty acid biosynthesis</keyword>
<dbReference type="Proteomes" id="UP000239649">
    <property type="component" value="Unassembled WGS sequence"/>
</dbReference>
<comment type="catalytic activity">
    <reaction evidence="12">
        <text>hydrogencarbonate + acetyl-CoA + ATP = malonyl-CoA + ADP + phosphate + H(+)</text>
        <dbReference type="Rhea" id="RHEA:11308"/>
        <dbReference type="ChEBI" id="CHEBI:15378"/>
        <dbReference type="ChEBI" id="CHEBI:17544"/>
        <dbReference type="ChEBI" id="CHEBI:30616"/>
        <dbReference type="ChEBI" id="CHEBI:43474"/>
        <dbReference type="ChEBI" id="CHEBI:57288"/>
        <dbReference type="ChEBI" id="CHEBI:57384"/>
        <dbReference type="ChEBI" id="CHEBI:456216"/>
        <dbReference type="EC" id="6.4.1.2"/>
    </reaction>
</comment>
<dbReference type="InterPro" id="IPR011763">
    <property type="entry name" value="COA_CT_C"/>
</dbReference>
<dbReference type="InterPro" id="IPR011054">
    <property type="entry name" value="Rudment_hybrid_motif"/>
</dbReference>
<dbReference type="OrthoDB" id="196847at2759"/>
<dbReference type="GO" id="GO:0003989">
    <property type="term" value="F:acetyl-CoA carboxylase activity"/>
    <property type="evidence" value="ECO:0007669"/>
    <property type="project" value="UniProtKB-EC"/>
</dbReference>
<protein>
    <submittedName>
        <fullName evidence="21">Acetyl-carboxylase 1-like</fullName>
    </submittedName>
</protein>
<dbReference type="PROSITE" id="PS00867">
    <property type="entry name" value="CPSASE_2"/>
    <property type="match status" value="1"/>
</dbReference>
<dbReference type="Gene3D" id="3.30.470.20">
    <property type="entry name" value="ATP-grasp fold, B domain"/>
    <property type="match status" value="1"/>
</dbReference>
<dbReference type="InterPro" id="IPR000089">
    <property type="entry name" value="Biotin_lipoyl"/>
</dbReference>
<evidence type="ECO:0000259" key="17">
    <source>
        <dbReference type="PROSITE" id="PS50975"/>
    </source>
</evidence>
<dbReference type="PANTHER" id="PTHR45728">
    <property type="entry name" value="ACETYL-COA CARBOXYLASE, ISOFORM A"/>
    <property type="match status" value="1"/>
</dbReference>
<evidence type="ECO:0000256" key="14">
    <source>
        <dbReference type="PROSITE-ProRule" id="PRU00409"/>
    </source>
</evidence>
<dbReference type="FunFam" id="2.40.50.100:FF:000005">
    <property type="entry name" value="Acetyl-CoA carboxylase 1"/>
    <property type="match status" value="1"/>
</dbReference>
<evidence type="ECO:0000256" key="9">
    <source>
        <dbReference type="ARBA" id="ARBA00023160"/>
    </source>
</evidence>
<dbReference type="Gene3D" id="3.90.226.10">
    <property type="entry name" value="2-enoyl-CoA Hydratase, Chain A, domain 1"/>
    <property type="match status" value="2"/>
</dbReference>
<comment type="catalytic activity">
    <reaction evidence="13">
        <text>N(6)-biotinyl-L-lysyl-[protein] + hydrogencarbonate + ATP = N(6)-carboxybiotinyl-L-lysyl-[protein] + ADP + phosphate + H(+)</text>
        <dbReference type="Rhea" id="RHEA:13501"/>
        <dbReference type="Rhea" id="RHEA-COMP:10505"/>
        <dbReference type="Rhea" id="RHEA-COMP:10506"/>
        <dbReference type="ChEBI" id="CHEBI:15378"/>
        <dbReference type="ChEBI" id="CHEBI:17544"/>
        <dbReference type="ChEBI" id="CHEBI:30616"/>
        <dbReference type="ChEBI" id="CHEBI:43474"/>
        <dbReference type="ChEBI" id="CHEBI:83144"/>
        <dbReference type="ChEBI" id="CHEBI:83145"/>
        <dbReference type="ChEBI" id="CHEBI:456216"/>
        <dbReference type="EC" id="6.3.4.14"/>
    </reaction>
</comment>
<dbReference type="FunFam" id="3.30.1490.20:FF:000003">
    <property type="entry name" value="acetyl-CoA carboxylase isoform X1"/>
    <property type="match status" value="1"/>
</dbReference>
<dbReference type="Pfam" id="PF02785">
    <property type="entry name" value="Biotin_carb_C"/>
    <property type="match status" value="1"/>
</dbReference>
<evidence type="ECO:0000256" key="7">
    <source>
        <dbReference type="ARBA" id="ARBA00022840"/>
    </source>
</evidence>
<dbReference type="GO" id="GO:0005524">
    <property type="term" value="F:ATP binding"/>
    <property type="evidence" value="ECO:0007669"/>
    <property type="project" value="UniProtKB-UniRule"/>
</dbReference>
<evidence type="ECO:0000259" key="18">
    <source>
        <dbReference type="PROSITE" id="PS50979"/>
    </source>
</evidence>
<feature type="domain" description="CoA carboxyltransferase C-terminal" evidence="20">
    <location>
        <begin position="1950"/>
        <end position="2265"/>
    </location>
</feature>
<dbReference type="SUPFAM" id="SSF52440">
    <property type="entry name" value="PreATP-grasp domain"/>
    <property type="match status" value="1"/>
</dbReference>
<evidence type="ECO:0000256" key="11">
    <source>
        <dbReference type="ARBA" id="ARBA00023268"/>
    </source>
</evidence>
<comment type="caution">
    <text evidence="21">The sequence shown here is derived from an EMBL/GenBank/DDBJ whole genome shotgun (WGS) entry which is preliminary data.</text>
</comment>
<evidence type="ECO:0000256" key="15">
    <source>
        <dbReference type="SAM" id="MobiDB-lite"/>
    </source>
</evidence>
<evidence type="ECO:0000256" key="4">
    <source>
        <dbReference type="ARBA" id="ARBA00022598"/>
    </source>
</evidence>
<evidence type="ECO:0000256" key="5">
    <source>
        <dbReference type="ARBA" id="ARBA00022741"/>
    </source>
</evidence>
<feature type="region of interest" description="Disordered" evidence="15">
    <location>
        <begin position="1"/>
        <end position="25"/>
    </location>
</feature>
<dbReference type="InterPro" id="IPR013815">
    <property type="entry name" value="ATP_grasp_subdomain_1"/>
</dbReference>
<dbReference type="Pfam" id="PF01039">
    <property type="entry name" value="Carboxyl_trans"/>
    <property type="match status" value="1"/>
</dbReference>
<feature type="domain" description="Lipoyl-binding" evidence="16">
    <location>
        <begin position="721"/>
        <end position="795"/>
    </location>
</feature>
<proteinExistence type="predicted"/>
<organism evidence="21 22">
    <name type="scientific">Micractinium conductrix</name>
    <dbReference type="NCBI Taxonomy" id="554055"/>
    <lineage>
        <taxon>Eukaryota</taxon>
        <taxon>Viridiplantae</taxon>
        <taxon>Chlorophyta</taxon>
        <taxon>core chlorophytes</taxon>
        <taxon>Trebouxiophyceae</taxon>
        <taxon>Chlorellales</taxon>
        <taxon>Chlorellaceae</taxon>
        <taxon>Chlorella clade</taxon>
        <taxon>Micractinium</taxon>
    </lineage>
</organism>
<dbReference type="UniPathway" id="UPA00655">
    <property type="reaction ID" value="UER00711"/>
</dbReference>
<dbReference type="SUPFAM" id="SSF56059">
    <property type="entry name" value="Glutathione synthetase ATP-binding domain-like"/>
    <property type="match status" value="1"/>
</dbReference>
<evidence type="ECO:0000256" key="1">
    <source>
        <dbReference type="ARBA" id="ARBA00001953"/>
    </source>
</evidence>
<dbReference type="Gene3D" id="2.40.50.100">
    <property type="match status" value="1"/>
</dbReference>
<dbReference type="Gene3D" id="3.90.1770.10">
    <property type="entry name" value="PreATP-grasp domain"/>
    <property type="match status" value="1"/>
</dbReference>
<keyword evidence="8" id="KW-0443">Lipid metabolism</keyword>
<dbReference type="SUPFAM" id="SSF51246">
    <property type="entry name" value="Rudiment single hybrid motif"/>
    <property type="match status" value="1"/>
</dbReference>
<dbReference type="InterPro" id="IPR016185">
    <property type="entry name" value="PreATP-grasp_dom_sf"/>
</dbReference>
<keyword evidence="11" id="KW-0511">Multifunctional enzyme</keyword>
<gene>
    <name evidence="21" type="ORF">C2E20_1719</name>
</gene>
<sequence length="2434" mass="259294">MSSVMSEQRDGSPRAPGGPVGGAAAGAAAALPSLSKATSASSARSLLSSSSSRLLSMSYGDLSTSSSRLGVPKRAAELSAALDARVALCGGDRPVHSVLVANNGLAATKFMRSIRSWAYKQFGSERAVNLIAMATPEDMRADAEHIRMADQFVEVPGGKNSNNYANVQLITAMAMRTGVDAVWPGWGHASEKPELPESLDATPTAIRFLGPPAPAMAALGDKIGSTILAQSAGVPCIPWSGDGVTVDYATCKGGVIPPDVYDKACIHNLAEALECCNRIGYPVMLKASWGGGGKGIRKVMSDDDVKLVFKQVQGEVPGSPIFAMKLAPQSRHLEVQLLADRHGNVCSVYSRDCSVQRRHQKIVEEGPVTAAPPEVLADMERCARALARSVGYEGAATVEFLYIMESNEYCFLELNPRLQVEHPVTEWISGVNIPACQLMIGMGIPLHRIPDLRRLYGQEGEGESTIDFESEGLRIAPAGHVVAVRITAENANDGFKPTSGGIEEISFRSTPEVWGYFSVKGGGAIHEYSDSQFGHLFAKGETREAAIRAMVVALKEIKIRGEIRTIVDYVVELVQSQEFVGNSHHTGWLDARIAAQVRSERPPWHLSVICGTVLRALGRIASRSAEYISYLEKGQLPPARISLVTLQEEFVVDGVKYSVKAVRLGPQSLRLHLGDTHVDVVVRKLNDGGLLVQVDGSAHVVHSEEEALGTRLTIDSQACLLSNEHDPSRMLSISTGKLVRYLVEDGGHVAADAPYAEIEVMKMMMTLLTPAAGVVHFQLPEGSVLSPGQLIARLDLDDPAAVRRAEPYTGSFPELGPPVVESEGVGARFRAAVEAANNMLAGYHNSPDAVTQDLLTCLDDPALALVQWNEAYGVVADRLPPSLAADLETAAAESAVEIDAAASREGGPQGGPSPSFCASRLLGIMQRHESEAPAGERAALSALLEALKEVASAHAGGKEGYATALCTRLIEGFLEVEERFETGGRSTEQEVIDSLRQTHSGKLHAVLDIVLSHQGTPLKSALMQRLMSALVLPAPEHYRSLLRRLATLSEKSSAEVAQRAQQLLEHSLLGELRSLVARALSGLDMFAEPQFRELFGGATSPVGKASLERLRSGEPPASPASAVGSLAQRRSTVVEGLYSGLGNFAAPSAANASVEAKMALLVEAPAAVEDALASLLDHSDPLVQRRALITYARRLYYPFLLHEPALQPVERPGLKALLAVWAYGDAAMAATPATRECHGGALVVRCLHDIPAALAELERVREQTGIAGLSAGTLHVVLTGEGEAALVMTEEAHAALRQQNVDAYAPSDCEDGRLQTVDPKTVAACASAQVRSCGAALVAAGFSAVSVMSKRGKLAPLRTVFYLDQAGQQFSLDPVMGLVEPPMAATLELQRLRAFDQVAYASSRNRQWHIYTVMERKDARSLALKRVFVRGVIRQLGRPSLLAATYSNNAAAAASAAMEELEESLLGSLTELGRIGNGVGRDGGLRPDWAHVYLSVLSALPLHQAREEAHVAAALRTAAAAITARHSTSLRKAAVAQWEVRLRVPDKSGAWRVVVAAPTGHEAGEECVEVYREHLDPATSRLAYASKHVSEDKCGPSDGQPVLAPYLRLESLQQKRLAARRHATTYCYDFPAVFEDALRQEWARRAAAGEPGAVPPAGKLLEVHELVMPAGASYRLPSIPLAPTNRPPSQNDVGIVAWVMTLRTPECPQGRQVVAIANDITFNSGAFGPAEDAMFRAVTEWALEERLPVVYLAANSGARVGLAAEVKQCLQVEWAVPDNPTKGFKCLYLSPEDYRSICARAPPGQPALKATKVATEDGEERWQLTDVVGLEDGLGVECLSGSGAIASAYCRAFREGFTLTLVSGRTVGIGAYLARLGRRCVQREDQPIILTGYSALNKLLGRDVYTSHMQLGGPKVMGANGVSHHIVEDDLAGAAAVLRWLSYTPARFGEPALPLPTADPASRGIGYTPAEGEKLDPRAAIAGVEGPSGWQSGLFDRGSWTEAQAGWARTVVTGRARLGGVPVGVVAVETSTVMLNIAADPGMPDSSERVIPQAGQVWFPDSALKTAQAIEEFDLEGLPLFILANWRGFSGGQRDLFEGVLQAGSLIVDALRTYKHPVVVYLPPGCELRGGAWVVVDSRINADMMEMYADDTAQGAVLEPQGVVEIKFRPAELTKTMHRIDPLILKLKAEGGPDAEAAIRDRERQLLPVYHQIALQFAQMHDGPVRMLAKGVVRAIVPWQGARTFFAARLRRRLAEEALLKHIAAADAGVDRHAALALLRSWYLSAPHPAAGGAGNSEDGNDFSGLSRAPSGGGGNGTLGGMAPPPAGPEQDGDGDGGFGAPSGALTHAEAQGAEAERQWGDDAAFMEWAQGAGGAARIGMELRLLRTRAAAQLVTELSGTAEGTDGLVAGLREAVRANPSLVLQLRSLVAPHN</sequence>
<dbReference type="STRING" id="554055.A0A2P6VM76"/>
<dbReference type="InterPro" id="IPR005482">
    <property type="entry name" value="Biotin_COase_C"/>
</dbReference>
<dbReference type="GO" id="GO:0046872">
    <property type="term" value="F:metal ion binding"/>
    <property type="evidence" value="ECO:0007669"/>
    <property type="project" value="InterPro"/>
</dbReference>
<dbReference type="GO" id="GO:0006633">
    <property type="term" value="P:fatty acid biosynthetic process"/>
    <property type="evidence" value="ECO:0007669"/>
    <property type="project" value="UniProtKB-KW"/>
</dbReference>
<keyword evidence="4" id="KW-0436">Ligase</keyword>
<dbReference type="InterPro" id="IPR034733">
    <property type="entry name" value="AcCoA_carboxyl_beta"/>
</dbReference>